<dbReference type="Pfam" id="PF03403">
    <property type="entry name" value="PAF-AH_p_II"/>
    <property type="match status" value="1"/>
</dbReference>
<dbReference type="SUPFAM" id="SSF53474">
    <property type="entry name" value="alpha/beta-Hydrolases"/>
    <property type="match status" value="1"/>
</dbReference>
<dbReference type="InterPro" id="IPR029058">
    <property type="entry name" value="AB_hydrolase_fold"/>
</dbReference>
<organism evidence="7 8">
    <name type="scientific">Sipha flava</name>
    <name type="common">yellow sugarcane aphid</name>
    <dbReference type="NCBI Taxonomy" id="143950"/>
    <lineage>
        <taxon>Eukaryota</taxon>
        <taxon>Metazoa</taxon>
        <taxon>Ecdysozoa</taxon>
        <taxon>Arthropoda</taxon>
        <taxon>Hexapoda</taxon>
        <taxon>Insecta</taxon>
        <taxon>Pterygota</taxon>
        <taxon>Neoptera</taxon>
        <taxon>Paraneoptera</taxon>
        <taxon>Hemiptera</taxon>
        <taxon>Sternorrhyncha</taxon>
        <taxon>Aphidomorpha</taxon>
        <taxon>Aphidoidea</taxon>
        <taxon>Aphididae</taxon>
        <taxon>Sipha</taxon>
    </lineage>
</organism>
<sequence length="404" mass="46642">MDSDKNKRLHLPFPMGPYATGCMELMTEYSSEGSFARIFYPTNIPSDQLNKYSDKWVPWMPHEMYLKAFASALRIPYCIFKYGPTLIRMKPYYIPSISDAPVSDGEQSFPLVIFSHGYAATRFVSSNFCYSLASYGFIVAAIEHRDKSSPVTFFYDSPENAESDCRTWIHHLHLHKINNNTDHYTFRNNQMKVRHRECTKLLNTLLEINKGTQIKNVLKSSSFDLRQFKNKINVDKIISIGFSFGGATALYNASKDSRYQAAVILDGWMFPLKSEPFLDIQQPLLFINSHTFHNPANLNSISKYVHSKGVRQLYTLKNTTHESPTDTPYIYGYWLDLVMLKKMDAEIALNLQCSLVVKFLRDMIGYPSDCDNAQTFFKEHNDDLVEDVISYTKVNIRKMGIFPW</sequence>
<gene>
    <name evidence="8" type="primary">LOC112680783</name>
</gene>
<evidence type="ECO:0000256" key="6">
    <source>
        <dbReference type="PIRSR" id="PIRSR018169-1"/>
    </source>
</evidence>
<evidence type="ECO:0000256" key="4">
    <source>
        <dbReference type="ARBA" id="ARBA00023098"/>
    </source>
</evidence>
<reference evidence="8" key="1">
    <citation type="submission" date="2025-08" db="UniProtKB">
        <authorList>
            <consortium name="RefSeq"/>
        </authorList>
    </citation>
    <scope>IDENTIFICATION</scope>
    <source>
        <tissue evidence="8">Whole body</tissue>
    </source>
</reference>
<proteinExistence type="predicted"/>
<dbReference type="PANTHER" id="PTHR10272">
    <property type="entry name" value="PLATELET-ACTIVATING FACTOR ACETYLHYDROLASE"/>
    <property type="match status" value="1"/>
</dbReference>
<dbReference type="PIRSF" id="PIRSF018169">
    <property type="entry name" value="PAF_acetylhydrolase"/>
    <property type="match status" value="1"/>
</dbReference>
<evidence type="ECO:0000256" key="2">
    <source>
        <dbReference type="ARBA" id="ARBA00022801"/>
    </source>
</evidence>
<dbReference type="RefSeq" id="XP_025406766.1">
    <property type="nucleotide sequence ID" value="XM_025550981.1"/>
</dbReference>
<evidence type="ECO:0000256" key="1">
    <source>
        <dbReference type="ARBA" id="ARBA00013201"/>
    </source>
</evidence>
<dbReference type="InterPro" id="IPR016715">
    <property type="entry name" value="PAF_acetylhydro_eukaryote"/>
</dbReference>
<dbReference type="AlphaFoldDB" id="A0A8B8F809"/>
<evidence type="ECO:0000256" key="5">
    <source>
        <dbReference type="PIRNR" id="PIRNR018169"/>
    </source>
</evidence>
<feature type="active site" description="Charge relay system" evidence="6">
    <location>
        <position position="321"/>
    </location>
</feature>
<dbReference type="EC" id="3.1.1.47" evidence="1 5"/>
<dbReference type="GO" id="GO:0016042">
    <property type="term" value="P:lipid catabolic process"/>
    <property type="evidence" value="ECO:0007669"/>
    <property type="project" value="UniProtKB-KW"/>
</dbReference>
<keyword evidence="2 5" id="KW-0378">Hydrolase</keyword>
<keyword evidence="7" id="KW-1185">Reference proteome</keyword>
<feature type="active site" description="Charge relay system" evidence="6">
    <location>
        <position position="266"/>
    </location>
</feature>
<keyword evidence="4 5" id="KW-0443">Lipid metabolism</keyword>
<dbReference type="GO" id="GO:0003847">
    <property type="term" value="F:1-alkyl-2-acetylglycerophosphocholine esterase activity"/>
    <property type="evidence" value="ECO:0007669"/>
    <property type="project" value="UniProtKB-UniRule"/>
</dbReference>
<comment type="catalytic activity">
    <reaction evidence="5">
        <text>a 1-O-alkyl-2-acetyl-sn-glycero-3-phosphocholine + H2O = a 1-O-alkyl-sn-glycero-3-phosphocholine + acetate + H(+)</text>
        <dbReference type="Rhea" id="RHEA:17777"/>
        <dbReference type="ChEBI" id="CHEBI:15377"/>
        <dbReference type="ChEBI" id="CHEBI:15378"/>
        <dbReference type="ChEBI" id="CHEBI:30089"/>
        <dbReference type="ChEBI" id="CHEBI:30909"/>
        <dbReference type="ChEBI" id="CHEBI:36707"/>
        <dbReference type="EC" id="3.1.1.47"/>
    </reaction>
</comment>
<dbReference type="Proteomes" id="UP000694846">
    <property type="component" value="Unplaced"/>
</dbReference>
<dbReference type="Gene3D" id="3.40.50.1820">
    <property type="entry name" value="alpha/beta hydrolase"/>
    <property type="match status" value="1"/>
</dbReference>
<dbReference type="PANTHER" id="PTHR10272:SF0">
    <property type="entry name" value="PLATELET-ACTIVATING FACTOR ACETYLHYDROLASE"/>
    <property type="match status" value="1"/>
</dbReference>
<evidence type="ECO:0000256" key="3">
    <source>
        <dbReference type="ARBA" id="ARBA00022963"/>
    </source>
</evidence>
<feature type="active site" description="Nucleophile" evidence="6">
    <location>
        <position position="243"/>
    </location>
</feature>
<name>A0A8B8F809_9HEMI</name>
<accession>A0A8B8F809</accession>
<keyword evidence="3 5" id="KW-0442">Lipid degradation</keyword>
<evidence type="ECO:0000313" key="8">
    <source>
        <dbReference type="RefSeq" id="XP_025406766.1"/>
    </source>
</evidence>
<protein>
    <recommendedName>
        <fullName evidence="1 5">1-alkyl-2-acetylglycerophosphocholine esterase</fullName>
        <ecNumber evidence="1 5">3.1.1.47</ecNumber>
    </recommendedName>
</protein>
<dbReference type="GeneID" id="112680783"/>
<evidence type="ECO:0000313" key="7">
    <source>
        <dbReference type="Proteomes" id="UP000694846"/>
    </source>
</evidence>
<dbReference type="OrthoDB" id="2363873at2759"/>